<comment type="catalytic activity">
    <reaction evidence="9">
        <text>sphinganine 1-phosphate(in) = sphinganine 1-phosphate(out)</text>
        <dbReference type="Rhea" id="RHEA:38671"/>
        <dbReference type="ChEBI" id="CHEBI:57939"/>
    </reaction>
</comment>
<dbReference type="PANTHER" id="PTHR11328">
    <property type="entry name" value="MAJOR FACILITATOR SUPERFAMILY DOMAIN-CONTAINING PROTEIN"/>
    <property type="match status" value="1"/>
</dbReference>
<feature type="transmembrane region" description="Helical" evidence="15">
    <location>
        <begin position="389"/>
        <end position="411"/>
    </location>
</feature>
<dbReference type="EMBL" id="JAGFMF010011433">
    <property type="protein sequence ID" value="KAG8522469.1"/>
    <property type="molecule type" value="Genomic_DNA"/>
</dbReference>
<feature type="transmembrane region" description="Helical" evidence="15">
    <location>
        <begin position="173"/>
        <end position="193"/>
    </location>
</feature>
<comment type="caution">
    <text evidence="16">The sequence shown here is derived from an EMBL/GenBank/DDBJ whole genome shotgun (WGS) entry which is preliminary data.</text>
</comment>
<evidence type="ECO:0000256" key="4">
    <source>
        <dbReference type="ARBA" id="ARBA00022475"/>
    </source>
</evidence>
<dbReference type="GO" id="GO:0008643">
    <property type="term" value="P:carbohydrate transport"/>
    <property type="evidence" value="ECO:0007669"/>
    <property type="project" value="InterPro"/>
</dbReference>
<feature type="transmembrane region" description="Helical" evidence="15">
    <location>
        <begin position="132"/>
        <end position="153"/>
    </location>
</feature>
<evidence type="ECO:0000313" key="16">
    <source>
        <dbReference type="EMBL" id="KAG8522469.1"/>
    </source>
</evidence>
<feature type="transmembrane region" description="Helical" evidence="15">
    <location>
        <begin position="431"/>
        <end position="453"/>
    </location>
</feature>
<evidence type="ECO:0000256" key="6">
    <source>
        <dbReference type="ARBA" id="ARBA00022989"/>
    </source>
</evidence>
<evidence type="ECO:0000256" key="8">
    <source>
        <dbReference type="ARBA" id="ARBA00023136"/>
    </source>
</evidence>
<proteinExistence type="inferred from homology"/>
<dbReference type="Proteomes" id="UP000700334">
    <property type="component" value="Unassembled WGS sequence"/>
</dbReference>
<feature type="transmembrane region" description="Helical" evidence="15">
    <location>
        <begin position="323"/>
        <end position="341"/>
    </location>
</feature>
<feature type="transmembrane region" description="Helical" evidence="15">
    <location>
        <begin position="347"/>
        <end position="369"/>
    </location>
</feature>
<keyword evidence="6 15" id="KW-1133">Transmembrane helix</keyword>
<keyword evidence="3" id="KW-0813">Transport</keyword>
<comment type="catalytic activity">
    <reaction evidence="10">
        <text>sphinga-4E,14Z-dienine-1-phosphate(in) = sphinga-4E,14Z-dienine-1-phosphate(out)</text>
        <dbReference type="Rhea" id="RHEA:70207"/>
        <dbReference type="ChEBI" id="CHEBI:149632"/>
    </reaction>
</comment>
<keyword evidence="4" id="KW-1003">Cell membrane</keyword>
<keyword evidence="17" id="KW-1185">Reference proteome</keyword>
<dbReference type="Gene3D" id="1.20.1250.20">
    <property type="entry name" value="MFS general substrate transporter like domains"/>
    <property type="match status" value="2"/>
</dbReference>
<dbReference type="Pfam" id="PF13347">
    <property type="entry name" value="MFS_2"/>
    <property type="match status" value="1"/>
</dbReference>
<dbReference type="GO" id="GO:0046624">
    <property type="term" value="F:sphingolipid transporter activity"/>
    <property type="evidence" value="ECO:0007669"/>
    <property type="project" value="TreeGrafter"/>
</dbReference>
<dbReference type="GO" id="GO:0015293">
    <property type="term" value="F:symporter activity"/>
    <property type="evidence" value="ECO:0007669"/>
    <property type="project" value="InterPro"/>
</dbReference>
<gene>
    <name evidence="16" type="ORF">J0S82_020326</name>
</gene>
<dbReference type="FunFam" id="1.20.1250.20:FF:000238">
    <property type="entry name" value="Major facilitator superfamily domain containing 2B"/>
    <property type="match status" value="1"/>
</dbReference>
<feature type="transmembrane region" description="Helical" evidence="15">
    <location>
        <begin position="99"/>
        <end position="120"/>
    </location>
</feature>
<evidence type="ECO:0000256" key="15">
    <source>
        <dbReference type="SAM" id="Phobius"/>
    </source>
</evidence>
<evidence type="ECO:0000256" key="1">
    <source>
        <dbReference type="ARBA" id="ARBA00004651"/>
    </source>
</evidence>
<keyword evidence="8 15" id="KW-0472">Membrane</keyword>
<evidence type="ECO:0000256" key="9">
    <source>
        <dbReference type="ARBA" id="ARBA00051006"/>
    </source>
</evidence>
<evidence type="ECO:0000313" key="17">
    <source>
        <dbReference type="Proteomes" id="UP000700334"/>
    </source>
</evidence>
<comment type="subcellular location">
    <subcellularLocation>
        <location evidence="1">Cell membrane</location>
        <topology evidence="1">Multi-pass membrane protein</topology>
    </subcellularLocation>
</comment>
<evidence type="ECO:0000256" key="13">
    <source>
        <dbReference type="ARBA" id="ARBA00070170"/>
    </source>
</evidence>
<dbReference type="PANTHER" id="PTHR11328:SF30">
    <property type="entry name" value="SPHINGOSINE-1-PHOSPHATE TRANSPORTER MFSD2B"/>
    <property type="match status" value="1"/>
</dbReference>
<accession>A0A8J6BFA2</accession>
<evidence type="ECO:0000256" key="3">
    <source>
        <dbReference type="ARBA" id="ARBA00022448"/>
    </source>
</evidence>
<dbReference type="SUPFAM" id="SSF103473">
    <property type="entry name" value="MFS general substrate transporter"/>
    <property type="match status" value="1"/>
</dbReference>
<dbReference type="AlphaFoldDB" id="A0A8J6BFA2"/>
<protein>
    <recommendedName>
        <fullName evidence="13">Sphingosine-1-phosphate transporter MFSD2B</fullName>
    </recommendedName>
    <alternativeName>
        <fullName evidence="14">Major facilitator superfamily domain-containing protein 2B</fullName>
    </alternativeName>
</protein>
<evidence type="ECO:0000256" key="12">
    <source>
        <dbReference type="ARBA" id="ARBA00054387"/>
    </source>
</evidence>
<comment type="similarity">
    <text evidence="2">Belongs to the major facilitator superfamily.</text>
</comment>
<name>A0A8J6BFA2_GALPY</name>
<evidence type="ECO:0000256" key="10">
    <source>
        <dbReference type="ARBA" id="ARBA00051809"/>
    </source>
</evidence>
<evidence type="ECO:0000256" key="7">
    <source>
        <dbReference type="ARBA" id="ARBA00023055"/>
    </source>
</evidence>
<dbReference type="GO" id="GO:0005886">
    <property type="term" value="C:plasma membrane"/>
    <property type="evidence" value="ECO:0007669"/>
    <property type="project" value="UniProtKB-SubCell"/>
</dbReference>
<dbReference type="FunFam" id="1.20.1250.20:FF:000260">
    <property type="entry name" value="Major facilitator superfamily domain containing 2B"/>
    <property type="match status" value="1"/>
</dbReference>
<comment type="function">
    <text evidence="12">Lipid transporter that specifically mediates export of sphingosine-1-phosphate in red blood cells and platelets. Sphingosine-1-phosphate is a signaling sphingolipid and its export from red blood cells into in the plasma is required for red blood cell morphology. Sphingosine-1-phosphate export from platelets is required for platelet aggregation and thrombus formation. Mediates the export of different sphingosine-1-phosphate (S1P) species, including S1P(d18:0) (sphinganine 1-phosphate), S1P (d18:1) (sphing-4-enine 1-phosphate) and S1P (d18:2) (sphinga-4E,14Z-dienine-1-phosphate). Release of sphingosine-1-phosphate is facilitated by a proton gradient. In contrast, cations, such as sodium, are not required to drive sphingosine-1-phosphate transport. In addition to export, also able to mediate S1P import. Does not transport lysophosphatidylcholine (LPC).</text>
</comment>
<evidence type="ECO:0000256" key="5">
    <source>
        <dbReference type="ARBA" id="ARBA00022692"/>
    </source>
</evidence>
<keyword evidence="5 15" id="KW-0812">Transmembrane</keyword>
<evidence type="ECO:0000256" key="14">
    <source>
        <dbReference type="ARBA" id="ARBA00076539"/>
    </source>
</evidence>
<dbReference type="InterPro" id="IPR039672">
    <property type="entry name" value="MFS_2"/>
</dbReference>
<dbReference type="OrthoDB" id="197206at2759"/>
<feature type="transmembrane region" description="Helical" evidence="15">
    <location>
        <begin position="257"/>
        <end position="275"/>
    </location>
</feature>
<sequence>MAAPPGGTPVLQEVEVSLSQSEEPTLEPDSVCYGFGGVPNQVASSATSFYLQLFLLDVAQIPAAQVSVVMFGGKVSGAAADPVAGFFINRSRRTGSGRLMPWVLGCTPFIAVAYFFLWFLPPFTSLRGFWYTTFYCLFQGLATVPYTALTMLLTHSPRERDSVTAYRMTMEMAGTLMGAAVHGLIVAGAHEPHHCEDDAPHGPVAVSPNANRLYFIAATVVALTYPVCSSLLYLGVKEQPGQGLSFLAGLRLTVQHPPYLKLVISFLFISAAVQVEQSYFVLFCTHASQLHDHVQSLVLTILISAVLSTPVWEWVLHRFGKRMSALGTCVMVPFAILLATMPTAPVAYVVAFVSGLSIAVSLLLPWSMLPDVVNDYQLQHEHGPGLETIFYSSYVFFTKLSGACALGISTLSLEFAGYEAGACKQTEQVVVTLKILIGAVPTCMILAGLWILLAPPTQRSQASTLHELRLQRSYSLN</sequence>
<dbReference type="InterPro" id="IPR036259">
    <property type="entry name" value="MFS_trans_sf"/>
</dbReference>
<organism evidence="16 17">
    <name type="scientific">Galemys pyrenaicus</name>
    <name type="common">Iberian desman</name>
    <name type="synonym">Pyrenean desman</name>
    <dbReference type="NCBI Taxonomy" id="202257"/>
    <lineage>
        <taxon>Eukaryota</taxon>
        <taxon>Metazoa</taxon>
        <taxon>Chordata</taxon>
        <taxon>Craniata</taxon>
        <taxon>Vertebrata</taxon>
        <taxon>Euteleostomi</taxon>
        <taxon>Mammalia</taxon>
        <taxon>Eutheria</taxon>
        <taxon>Laurasiatheria</taxon>
        <taxon>Eulipotyphla</taxon>
        <taxon>Talpidae</taxon>
        <taxon>Galemys</taxon>
    </lineage>
</organism>
<comment type="catalytic activity">
    <reaction evidence="11">
        <text>sphing-4-enine 1-phosphate(in) = sphing-4-enine 1-phosphate(out)</text>
        <dbReference type="Rhea" id="RHEA:38667"/>
        <dbReference type="ChEBI" id="CHEBI:60119"/>
    </reaction>
</comment>
<keyword evidence="7" id="KW-0445">Lipid transport</keyword>
<evidence type="ECO:0000256" key="11">
    <source>
        <dbReference type="ARBA" id="ARBA00052922"/>
    </source>
</evidence>
<reference evidence="16" key="1">
    <citation type="journal article" date="2021" name="Evol. Appl.">
        <title>The genome of the Pyrenean desman and the effects of bottlenecks and inbreeding on the genomic landscape of an endangered species.</title>
        <authorList>
            <person name="Escoda L."/>
            <person name="Castresana J."/>
        </authorList>
    </citation>
    <scope>NUCLEOTIDE SEQUENCE</scope>
    <source>
        <strain evidence="16">IBE-C5619</strain>
    </source>
</reference>
<feature type="transmembrane region" description="Helical" evidence="15">
    <location>
        <begin position="295"/>
        <end position="316"/>
    </location>
</feature>
<evidence type="ECO:0000256" key="2">
    <source>
        <dbReference type="ARBA" id="ARBA00008335"/>
    </source>
</evidence>
<feature type="transmembrane region" description="Helical" evidence="15">
    <location>
        <begin position="213"/>
        <end position="236"/>
    </location>
</feature>